<dbReference type="EMBL" id="SZYD01000014">
    <property type="protein sequence ID" value="KAD4180055.1"/>
    <property type="molecule type" value="Genomic_DNA"/>
</dbReference>
<comment type="caution">
    <text evidence="2">The sequence shown here is derived from an EMBL/GenBank/DDBJ whole genome shotgun (WGS) entry which is preliminary data.</text>
</comment>
<dbReference type="InterPro" id="IPR013103">
    <property type="entry name" value="RVT_2"/>
</dbReference>
<protein>
    <recommendedName>
        <fullName evidence="1">Reverse transcriptase Ty1/copia-type domain-containing protein</fullName>
    </recommendedName>
</protein>
<name>A0A5N6N2W1_9ASTR</name>
<feature type="domain" description="Reverse transcriptase Ty1/copia-type" evidence="1">
    <location>
        <begin position="2"/>
        <end position="156"/>
    </location>
</feature>
<dbReference type="AlphaFoldDB" id="A0A5N6N2W1"/>
<sequence length="206" mass="23705">MNFTMYQMDVKTAFLYGKAKEEIYVCQPLGFDDSQHPEHVYKLDKALYGLHQAPRAWYATLTNHLLAHEYTCGAIDQTLFVRKDKDDLILVQIYVDDIIFGSTSSMLCREFEALMKKKFEMSAMGEMTFFLGLQVKQDPKGVLIHQGKYVTDILTNSRYNLVIISVSGIPILFRVSSCMMLTELPLSTRILQTKWLATYRMMISPS</sequence>
<dbReference type="OrthoDB" id="1740642at2759"/>
<proteinExistence type="predicted"/>
<reference evidence="2 3" key="1">
    <citation type="submission" date="2019-05" db="EMBL/GenBank/DDBJ databases">
        <title>Mikania micrantha, genome provides insights into the molecular mechanism of rapid growth.</title>
        <authorList>
            <person name="Liu B."/>
        </authorList>
    </citation>
    <scope>NUCLEOTIDE SEQUENCE [LARGE SCALE GENOMIC DNA]</scope>
    <source>
        <strain evidence="2">NLD-2019</strain>
        <tissue evidence="2">Leaf</tissue>
    </source>
</reference>
<keyword evidence="3" id="KW-1185">Reference proteome</keyword>
<gene>
    <name evidence="2" type="ORF">E3N88_28646</name>
</gene>
<accession>A0A5N6N2W1</accession>
<evidence type="ECO:0000259" key="1">
    <source>
        <dbReference type="Pfam" id="PF07727"/>
    </source>
</evidence>
<evidence type="ECO:0000313" key="3">
    <source>
        <dbReference type="Proteomes" id="UP000326396"/>
    </source>
</evidence>
<organism evidence="2 3">
    <name type="scientific">Mikania micrantha</name>
    <name type="common">bitter vine</name>
    <dbReference type="NCBI Taxonomy" id="192012"/>
    <lineage>
        <taxon>Eukaryota</taxon>
        <taxon>Viridiplantae</taxon>
        <taxon>Streptophyta</taxon>
        <taxon>Embryophyta</taxon>
        <taxon>Tracheophyta</taxon>
        <taxon>Spermatophyta</taxon>
        <taxon>Magnoliopsida</taxon>
        <taxon>eudicotyledons</taxon>
        <taxon>Gunneridae</taxon>
        <taxon>Pentapetalae</taxon>
        <taxon>asterids</taxon>
        <taxon>campanulids</taxon>
        <taxon>Asterales</taxon>
        <taxon>Asteraceae</taxon>
        <taxon>Asteroideae</taxon>
        <taxon>Heliantheae alliance</taxon>
        <taxon>Eupatorieae</taxon>
        <taxon>Mikania</taxon>
    </lineage>
</organism>
<dbReference type="InterPro" id="IPR043502">
    <property type="entry name" value="DNA/RNA_pol_sf"/>
</dbReference>
<evidence type="ECO:0000313" key="2">
    <source>
        <dbReference type="EMBL" id="KAD4180055.1"/>
    </source>
</evidence>
<dbReference type="Proteomes" id="UP000326396">
    <property type="component" value="Linkage Group LG4"/>
</dbReference>
<dbReference type="Pfam" id="PF07727">
    <property type="entry name" value="RVT_2"/>
    <property type="match status" value="1"/>
</dbReference>
<dbReference type="SUPFAM" id="SSF56672">
    <property type="entry name" value="DNA/RNA polymerases"/>
    <property type="match status" value="1"/>
</dbReference>